<dbReference type="AlphaFoldDB" id="A0AAD9PZ89"/>
<comment type="similarity">
    <text evidence="1">Belongs to the arrestin family.</text>
</comment>
<dbReference type="InterPro" id="IPR011022">
    <property type="entry name" value="Arrestin_C-like"/>
</dbReference>
<dbReference type="InterPro" id="IPR050357">
    <property type="entry name" value="Arrestin_domain-protein"/>
</dbReference>
<dbReference type="SUPFAM" id="SSF81296">
    <property type="entry name" value="E set domains"/>
    <property type="match status" value="2"/>
</dbReference>
<evidence type="ECO:0000256" key="1">
    <source>
        <dbReference type="ARBA" id="ARBA00005298"/>
    </source>
</evidence>
<evidence type="ECO:0000313" key="3">
    <source>
        <dbReference type="EMBL" id="KAK2551771.1"/>
    </source>
</evidence>
<sequence>MASTSIDTFEVQLEELKRVFYPGDSVCGRVILKLREDLKIKEMRLECRGEAYVNWPEYSGSHTRYHYNKERYFNAMAVVFGGGKEIEISQCSEVFTINKLQRIALYTCYLPNPPYKVTSSVVTFAFILLTGKPNGVNSPACISQGSYSFSFQFVIPDKYLPASFEGRHGNIRYWARAVIDRGLGKSKMKTKPAQFFIGDYVALDDFKNVSEAVIEHDSRETRWPCLGSGKLELRAETERSGFKQGEDINLNLLVTNETSRDVICTEVSLVQRTVFVDIEGEKTLSDEPICCVTKEGVFSGWEHEYRKISLTIPQQTYPTLISCKCIAVLYFLLVRARLRGRFSKDGYLEIPVIVACSDGDHSAKQVQQNDHALLTHGRQRRTKGTFFCLTTATNISRGDLGNSNYELRDEEEVDGFIKSLVLRTNRTRKDNFERHNSDSSSSLSNSVFTPRRQSDTSFFVNNGQFKKISMV</sequence>
<protein>
    <submittedName>
        <fullName evidence="3">Arrestin domain-containing protein 3</fullName>
    </submittedName>
</protein>
<dbReference type="EMBL" id="JARQWQ010000093">
    <property type="protein sequence ID" value="KAK2551771.1"/>
    <property type="molecule type" value="Genomic_DNA"/>
</dbReference>
<gene>
    <name evidence="3" type="ORF">P5673_027187</name>
</gene>
<dbReference type="InterPro" id="IPR011021">
    <property type="entry name" value="Arrestin-like_N"/>
</dbReference>
<reference evidence="3" key="1">
    <citation type="journal article" date="2023" name="G3 (Bethesda)">
        <title>Whole genome assembly and annotation of the endangered Caribbean coral Acropora cervicornis.</title>
        <authorList>
            <person name="Selwyn J.D."/>
            <person name="Vollmer S.V."/>
        </authorList>
    </citation>
    <scope>NUCLEOTIDE SEQUENCE</scope>
    <source>
        <strain evidence="3">K2</strain>
    </source>
</reference>
<dbReference type="InterPro" id="IPR014756">
    <property type="entry name" value="Ig_E-set"/>
</dbReference>
<dbReference type="Proteomes" id="UP001249851">
    <property type="component" value="Unassembled WGS sequence"/>
</dbReference>
<dbReference type="GO" id="GO:0015031">
    <property type="term" value="P:protein transport"/>
    <property type="evidence" value="ECO:0007669"/>
    <property type="project" value="TreeGrafter"/>
</dbReference>
<reference evidence="3" key="2">
    <citation type="journal article" date="2023" name="Science">
        <title>Genomic signatures of disease resistance in endangered staghorn corals.</title>
        <authorList>
            <person name="Vollmer S.V."/>
            <person name="Selwyn J.D."/>
            <person name="Despard B.A."/>
            <person name="Roesel C.L."/>
        </authorList>
    </citation>
    <scope>NUCLEOTIDE SEQUENCE</scope>
    <source>
        <strain evidence="3">K2</strain>
    </source>
</reference>
<dbReference type="Gene3D" id="2.60.40.640">
    <property type="match status" value="2"/>
</dbReference>
<dbReference type="InterPro" id="IPR014752">
    <property type="entry name" value="Arrestin-like_C"/>
</dbReference>
<evidence type="ECO:0000313" key="4">
    <source>
        <dbReference type="Proteomes" id="UP001249851"/>
    </source>
</evidence>
<dbReference type="PANTHER" id="PTHR11188">
    <property type="entry name" value="ARRESTIN DOMAIN CONTAINING PROTEIN"/>
    <property type="match status" value="1"/>
</dbReference>
<feature type="domain" description="Arrestin C-terminal-like" evidence="2">
    <location>
        <begin position="227"/>
        <end position="359"/>
    </location>
</feature>
<comment type="caution">
    <text evidence="3">The sequence shown here is derived from an EMBL/GenBank/DDBJ whole genome shotgun (WGS) entry which is preliminary data.</text>
</comment>
<accession>A0AAD9PZ89</accession>
<dbReference type="GO" id="GO:0005737">
    <property type="term" value="C:cytoplasm"/>
    <property type="evidence" value="ECO:0007669"/>
    <property type="project" value="TreeGrafter"/>
</dbReference>
<keyword evidence="4" id="KW-1185">Reference proteome</keyword>
<evidence type="ECO:0000259" key="2">
    <source>
        <dbReference type="SMART" id="SM01017"/>
    </source>
</evidence>
<dbReference type="SMART" id="SM01017">
    <property type="entry name" value="Arrestin_C"/>
    <property type="match status" value="1"/>
</dbReference>
<proteinExistence type="inferred from homology"/>
<name>A0AAD9PZ89_ACRCE</name>
<dbReference type="Pfam" id="PF00339">
    <property type="entry name" value="Arrestin_N"/>
    <property type="match status" value="2"/>
</dbReference>
<organism evidence="3 4">
    <name type="scientific">Acropora cervicornis</name>
    <name type="common">Staghorn coral</name>
    <dbReference type="NCBI Taxonomy" id="6130"/>
    <lineage>
        <taxon>Eukaryota</taxon>
        <taxon>Metazoa</taxon>
        <taxon>Cnidaria</taxon>
        <taxon>Anthozoa</taxon>
        <taxon>Hexacorallia</taxon>
        <taxon>Scleractinia</taxon>
        <taxon>Astrocoeniina</taxon>
        <taxon>Acroporidae</taxon>
        <taxon>Acropora</taxon>
    </lineage>
</organism>
<dbReference type="PANTHER" id="PTHR11188:SF17">
    <property type="entry name" value="FI21816P1"/>
    <property type="match status" value="1"/>
</dbReference>
<dbReference type="Pfam" id="PF02752">
    <property type="entry name" value="Arrestin_C"/>
    <property type="match status" value="1"/>
</dbReference>